<dbReference type="Pfam" id="PF01174">
    <property type="entry name" value="SNO"/>
    <property type="match status" value="1"/>
</dbReference>
<accession>A0A160VII3</accession>
<dbReference type="PROSITE" id="PS01236">
    <property type="entry name" value="PDXT_SNO_1"/>
    <property type="match status" value="1"/>
</dbReference>
<proteinExistence type="inferred from homology"/>
<dbReference type="EMBL" id="FAXC01000139">
    <property type="protein sequence ID" value="CUV08924.1"/>
    <property type="molecule type" value="Genomic_DNA"/>
</dbReference>
<dbReference type="GO" id="GO:0016829">
    <property type="term" value="F:lyase activity"/>
    <property type="evidence" value="ECO:0007669"/>
    <property type="project" value="UniProtKB-KW"/>
</dbReference>
<sequence>MKIGILALQGDFNKHRLILEQLELEQSLVRYPSDLNHVGGLIIPGGESTTMTKLMTRSGFYEYITSFANTNPVLGTCAGLIMMSNQAKDKRIKTLGLLDVDVERNASGRQIHSICVPLNVDIIGKSQPIDATFIRAPKIVRCGPNVNVLATFNGSPCAVQSGLHLGLSFHPELNGVSIFHEFAFKKSVALKEERIHAA</sequence>
<evidence type="ECO:0000256" key="1">
    <source>
        <dbReference type="ARBA" id="ARBA00008345"/>
    </source>
</evidence>
<reference evidence="8" key="1">
    <citation type="submission" date="2015-10" db="EMBL/GenBank/DDBJ databases">
        <authorList>
            <person name="Gilbert D.G."/>
        </authorList>
    </citation>
    <scope>NUCLEOTIDE SEQUENCE</scope>
</reference>
<dbReference type="InterPro" id="IPR021196">
    <property type="entry name" value="PdxT/SNO_CS"/>
</dbReference>
<keyword evidence="3" id="KW-0378">Hydrolase</keyword>
<gene>
    <name evidence="7" type="ORF">MGWOODY_Mmi2566</name>
    <name evidence="8" type="ORF">MGWOODY_Mmi2572</name>
</gene>
<dbReference type="GO" id="GO:0005829">
    <property type="term" value="C:cytosol"/>
    <property type="evidence" value="ECO:0007669"/>
    <property type="project" value="TreeGrafter"/>
</dbReference>
<evidence type="ECO:0000256" key="3">
    <source>
        <dbReference type="ARBA" id="ARBA00022801"/>
    </source>
</evidence>
<dbReference type="GO" id="GO:0042823">
    <property type="term" value="P:pyridoxal phosphate biosynthetic process"/>
    <property type="evidence" value="ECO:0007669"/>
    <property type="project" value="InterPro"/>
</dbReference>
<organism evidence="8">
    <name type="scientific">hydrothermal vent metagenome</name>
    <dbReference type="NCBI Taxonomy" id="652676"/>
    <lineage>
        <taxon>unclassified sequences</taxon>
        <taxon>metagenomes</taxon>
        <taxon>ecological metagenomes</taxon>
    </lineage>
</organism>
<dbReference type="GO" id="GO:0008614">
    <property type="term" value="P:pyridoxine metabolic process"/>
    <property type="evidence" value="ECO:0007669"/>
    <property type="project" value="TreeGrafter"/>
</dbReference>
<keyword evidence="4 8" id="KW-0315">Glutamine amidotransferase</keyword>
<evidence type="ECO:0000256" key="2">
    <source>
        <dbReference type="ARBA" id="ARBA00012918"/>
    </source>
</evidence>
<dbReference type="SUPFAM" id="SSF52317">
    <property type="entry name" value="Class I glutamine amidotransferase-like"/>
    <property type="match status" value="1"/>
</dbReference>
<dbReference type="EMBL" id="FAXC01000139">
    <property type="protein sequence ID" value="CUV08918.1"/>
    <property type="molecule type" value="Genomic_DNA"/>
</dbReference>
<name>A0A160VII3_9ZZZZ</name>
<dbReference type="Gene3D" id="3.40.50.880">
    <property type="match status" value="1"/>
</dbReference>
<comment type="similarity">
    <text evidence="1">Belongs to the glutaminase PdxT/SNO family.</text>
</comment>
<dbReference type="EC" id="3.5.1.2" evidence="2"/>
<dbReference type="PANTHER" id="PTHR31559:SF0">
    <property type="entry name" value="PYRIDOXAL 5'-PHOSPHATE SYNTHASE SUBUNIT SNO1-RELATED"/>
    <property type="match status" value="1"/>
</dbReference>
<evidence type="ECO:0000313" key="8">
    <source>
        <dbReference type="EMBL" id="CUV08924.1"/>
    </source>
</evidence>
<dbReference type="PIRSF" id="PIRSF005639">
    <property type="entry name" value="Glut_amidoT_SNO"/>
    <property type="match status" value="1"/>
</dbReference>
<evidence type="ECO:0000256" key="4">
    <source>
        <dbReference type="ARBA" id="ARBA00022962"/>
    </source>
</evidence>
<dbReference type="PROSITE" id="PS51130">
    <property type="entry name" value="PDXT_SNO_2"/>
    <property type="match status" value="1"/>
</dbReference>
<evidence type="ECO:0000256" key="6">
    <source>
        <dbReference type="ARBA" id="ARBA00049534"/>
    </source>
</evidence>
<comment type="catalytic activity">
    <reaction evidence="6">
        <text>L-glutamine + H2O = L-glutamate + NH4(+)</text>
        <dbReference type="Rhea" id="RHEA:15889"/>
        <dbReference type="ChEBI" id="CHEBI:15377"/>
        <dbReference type="ChEBI" id="CHEBI:28938"/>
        <dbReference type="ChEBI" id="CHEBI:29985"/>
        <dbReference type="ChEBI" id="CHEBI:58359"/>
        <dbReference type="EC" id="3.5.1.2"/>
    </reaction>
</comment>
<keyword evidence="8" id="KW-0328">Glycosyltransferase</keyword>
<dbReference type="InterPro" id="IPR002161">
    <property type="entry name" value="PdxT/SNO"/>
</dbReference>
<evidence type="ECO:0000313" key="7">
    <source>
        <dbReference type="EMBL" id="CUV08918.1"/>
    </source>
</evidence>
<dbReference type="PANTHER" id="PTHR31559">
    <property type="entry name" value="PYRIDOXAL 5'-PHOSPHATE SYNTHASE SUBUNIT SNO"/>
    <property type="match status" value="1"/>
</dbReference>
<evidence type="ECO:0000256" key="5">
    <source>
        <dbReference type="ARBA" id="ARBA00023239"/>
    </source>
</evidence>
<dbReference type="GO" id="GO:1903600">
    <property type="term" value="C:glutaminase complex"/>
    <property type="evidence" value="ECO:0007669"/>
    <property type="project" value="TreeGrafter"/>
</dbReference>
<dbReference type="AlphaFoldDB" id="A0A160VII3"/>
<dbReference type="NCBIfam" id="TIGR03800">
    <property type="entry name" value="PLP_synth_Pdx2"/>
    <property type="match status" value="1"/>
</dbReference>
<dbReference type="PROSITE" id="PS51273">
    <property type="entry name" value="GATASE_TYPE_1"/>
    <property type="match status" value="1"/>
</dbReference>
<protein>
    <recommendedName>
        <fullName evidence="2">glutaminase</fullName>
        <ecNumber evidence="2">3.5.1.2</ecNumber>
    </recommendedName>
</protein>
<dbReference type="InterPro" id="IPR029062">
    <property type="entry name" value="Class_I_gatase-like"/>
</dbReference>
<dbReference type="GO" id="GO:0016757">
    <property type="term" value="F:glycosyltransferase activity"/>
    <property type="evidence" value="ECO:0007669"/>
    <property type="project" value="UniProtKB-KW"/>
</dbReference>
<keyword evidence="5" id="KW-0456">Lyase</keyword>
<keyword evidence="8" id="KW-0808">Transferase</keyword>
<dbReference type="GO" id="GO:0004359">
    <property type="term" value="F:glutaminase activity"/>
    <property type="evidence" value="ECO:0007669"/>
    <property type="project" value="UniProtKB-EC"/>
</dbReference>